<keyword evidence="2" id="KW-0547">Nucleotide-binding</keyword>
<evidence type="ECO:0000313" key="3">
    <source>
        <dbReference type="Proteomes" id="UP000266677"/>
    </source>
</evidence>
<comment type="caution">
    <text evidence="2">The sequence shown here is derived from an EMBL/GenBank/DDBJ whole genome shotgun (WGS) entry which is preliminary data.</text>
</comment>
<dbReference type="InterPro" id="IPR052933">
    <property type="entry name" value="DNA_Protect_Modify"/>
</dbReference>
<dbReference type="PANTHER" id="PTHR41313">
    <property type="entry name" value="ADENINE-SPECIFIC METHYLTRANSFERASE"/>
    <property type="match status" value="1"/>
</dbReference>
<feature type="domain" description="Helicase ATP-binding" evidence="1">
    <location>
        <begin position="847"/>
        <end position="1125"/>
    </location>
</feature>
<evidence type="ECO:0000313" key="2">
    <source>
        <dbReference type="EMBL" id="RJO77644.1"/>
    </source>
</evidence>
<name>A0A3A4KVX2_9NOCA</name>
<reference evidence="2 3" key="1">
    <citation type="submission" date="2018-09" db="EMBL/GenBank/DDBJ databases">
        <title>YIM PH21274 draft genome.</title>
        <authorList>
            <person name="Miao C."/>
        </authorList>
    </citation>
    <scope>NUCLEOTIDE SEQUENCE [LARGE SCALE GENOMIC DNA]</scope>
    <source>
        <strain evidence="2 3">YIM PH 21724</strain>
    </source>
</reference>
<keyword evidence="2" id="KW-0067">ATP-binding</keyword>
<dbReference type="PANTHER" id="PTHR41313:SF1">
    <property type="entry name" value="DNA METHYLASE ADENINE-SPECIFIC DOMAIN-CONTAINING PROTEIN"/>
    <property type="match status" value="1"/>
</dbReference>
<accession>A0A3A4KVX2</accession>
<dbReference type="Gene3D" id="3.40.50.150">
    <property type="entry name" value="Vaccinia Virus protein VP39"/>
    <property type="match status" value="1"/>
</dbReference>
<dbReference type="Proteomes" id="UP000266677">
    <property type="component" value="Unassembled WGS sequence"/>
</dbReference>
<keyword evidence="2" id="KW-0347">Helicase</keyword>
<keyword evidence="3" id="KW-1185">Reference proteome</keyword>
<keyword evidence="2" id="KW-0378">Hydrolase</keyword>
<dbReference type="InterPro" id="IPR027417">
    <property type="entry name" value="P-loop_NTPase"/>
</dbReference>
<sequence>MLDAENRYATPEEQQVIAAWSGWGALPGIFTDDPDLATERTALSNLLNPAEWARARESTLTAHYTDPGVSQAIWDALGRAGFSGGRVLEPGCGAGIFLGQAPETALMVGVEQDPITARVAAALYPSAQVRCEGFEDTRVDAGAFTAAVGNVPFGKTRLYDPIHNAANHTMHHHFLLKSLDLVGEGGYVAALTSHFTSENTDTTAREQMAARADLIGALRLPAKAFQRVAGTGVLLDLVIWRVREPGKEPSNNTHLYLQSGMTTVRNQHGERREAELNQYFLAHPDHILGELCWRKRQYNRNALDVDGPTGEALVRLITGRLTRIVDNALDAGLGLSATAETTAITSPEAYGPGLVKPIEQTTDIAVDTLRWNSELGHIEVYTGTDWTQAVVRGRRRTAEWRELLGLRDVAAALVDAQLHGRDHAERSALRGELNRRYDRYRTTYGFINRFTWIDPPPVTEQQHRRRLDTAIEAWRIESGDPGQPFEGQIPDHIVEQLSNQAGEPEREPFKKQSHLEGILRHDPTIALVFALEIFNEDTGTAIKGPLFTSDVVATAASPITHATTVQDAVAVSLDETGVIDLPRIARLLATSIEDAQQQVTAAKLAFRSVGHPDIWISAASYLSGNVYKKLASARTHAQSDPRYRANVEALTAAMPERRTDADIRLGAVWVPVSEYAQFIRDTFDVPAEHHVLVERVAGEWVIDVPEYPAWSSDAEKWGLVPKIYPDQDGGFNFEDPHADELGVAYSGIAGRDSHHIAVLTALCNSKPIQINKSKQYLDKSGGDRLHARATRAAQAKARRLANEFEMWALKSDPARRERLMDRYNELFNTIVAPEFDGSHLRLPGLGLHYKPYDYQRNAVARIISEPAVLLDHVVGAGKTGTMIMGAMELRRLGLARQPWIVVPNHLIAQITREAAQWYPAARVLAGTAGTGREARQRLIAQSTAQEWDAVIVPTSAFKLMSVSAQTRAVYYQVRIDELTAALGELASKPAVKILELRLKTATGQLKRLLAEIKSDSGIGFEASGCDYLFIDEAHWAKNLLRISNIDELACAPGSQQSQDLLLKLEYLRGKRRREAAAAGIPDDAYIERVATFSTGTPLSNSLSELWVINRYLRPDVLRDAGVEHLDSWGAAFTATRETIELNSSGSRFQPRTRVAEFVNVGDLIAMTSAFTDSIGRDQIPATLPELREGQRTVVAFEPPQEVQDFITDLGHRCDKLDARRPDLDNSLKIATDGRAITLDPRAAHLRAPDPAEPGVLRSTVVSERILARHNVTKDNTYLDPDTGNPSPTPGGLQIVFCDRATPKADHSSWSIYDAIKADLIVGGIPAERIAYIHDYPSPAAKTQLFADCCSGKIAVLFGSTEKMGTGANIQTRAVALHHVDVPWRPADLEQREGRIVRQGNQNPVVDIFCYVAEKTFDIYMWQTVERKAHFIEQYRRADRTARRVPDLGADDLAENAAVIKAIATGDNRHIRRIELEQTIAELHTEQDTYFATTRSRERELVALRAAIPAHETAIGAMENITAALEQQSNTSETPPVVIDGTTYTKRPEASAALLNALRDAAGRLRNQPADRHLDIGSLRGVDIEARYNTADSLLYLKPVGLPILKTIAYTDLYLDVVKTIFMTTDEQDAAQAPLAAGIMTRAENLINDIPKALDNRRWELEHDRTRLHKLETEPAPEFTRLNELKSLHLELDNLERDLRNDATSPEARARRRELNNRLRIKGRVPGWSLLHNATPALCRRLGYDNADQVRAMVRKQERDAYLARVEKVPNEKPTVLNEEVGIGTPIRNLIAAATPSGIGHFIEVAPAVAELSAVNQESSIEIE</sequence>
<dbReference type="CDD" id="cd02440">
    <property type="entry name" value="AdoMet_MTases"/>
    <property type="match status" value="1"/>
</dbReference>
<dbReference type="SUPFAM" id="SSF53335">
    <property type="entry name" value="S-adenosyl-L-methionine-dependent methyltransferases"/>
    <property type="match status" value="1"/>
</dbReference>
<proteinExistence type="predicted"/>
<evidence type="ECO:0000259" key="1">
    <source>
        <dbReference type="SMART" id="SM00487"/>
    </source>
</evidence>
<gene>
    <name evidence="2" type="ORF">D5S18_07880</name>
</gene>
<dbReference type="InterPro" id="IPR029063">
    <property type="entry name" value="SAM-dependent_MTases_sf"/>
</dbReference>
<organism evidence="2 3">
    <name type="scientific">Nocardia panacis</name>
    <dbReference type="NCBI Taxonomy" id="2340916"/>
    <lineage>
        <taxon>Bacteria</taxon>
        <taxon>Bacillati</taxon>
        <taxon>Actinomycetota</taxon>
        <taxon>Actinomycetes</taxon>
        <taxon>Mycobacteriales</taxon>
        <taxon>Nocardiaceae</taxon>
        <taxon>Nocardia</taxon>
    </lineage>
</organism>
<dbReference type="InterPro" id="IPR014001">
    <property type="entry name" value="Helicase_ATP-bd"/>
</dbReference>
<dbReference type="SMART" id="SM00487">
    <property type="entry name" value="DEXDc"/>
    <property type="match status" value="1"/>
</dbReference>
<dbReference type="EMBL" id="QZFU01000015">
    <property type="protein sequence ID" value="RJO77644.1"/>
    <property type="molecule type" value="Genomic_DNA"/>
</dbReference>
<dbReference type="GO" id="GO:0004386">
    <property type="term" value="F:helicase activity"/>
    <property type="evidence" value="ECO:0007669"/>
    <property type="project" value="UniProtKB-KW"/>
</dbReference>
<protein>
    <submittedName>
        <fullName evidence="2">Helicase</fullName>
    </submittedName>
</protein>
<dbReference type="Gene3D" id="3.40.50.300">
    <property type="entry name" value="P-loop containing nucleotide triphosphate hydrolases"/>
    <property type="match status" value="2"/>
</dbReference>
<dbReference type="SUPFAM" id="SSF52540">
    <property type="entry name" value="P-loop containing nucleoside triphosphate hydrolases"/>
    <property type="match status" value="2"/>
</dbReference>